<accession>A0A0P6XCE7</accession>
<feature type="transmembrane region" description="Helical" evidence="1">
    <location>
        <begin position="6"/>
        <end position="31"/>
    </location>
</feature>
<keyword evidence="1" id="KW-0472">Membrane</keyword>
<dbReference type="STRING" id="1134406.ADN00_02015"/>
<name>A0A0P6XCE7_9CHLR</name>
<evidence type="ECO:0000256" key="1">
    <source>
        <dbReference type="SAM" id="Phobius"/>
    </source>
</evidence>
<dbReference type="Proteomes" id="UP000050417">
    <property type="component" value="Unassembled WGS sequence"/>
</dbReference>
<evidence type="ECO:0008006" key="4">
    <source>
        <dbReference type="Google" id="ProtNLM"/>
    </source>
</evidence>
<dbReference type="InterPro" id="IPR003798">
    <property type="entry name" value="DNA_recombination_RmuC"/>
</dbReference>
<gene>
    <name evidence="2" type="ORF">ADN00_02015</name>
</gene>
<protein>
    <recommendedName>
        <fullName evidence="4">DNA recombination protein RmuC</fullName>
    </recommendedName>
</protein>
<dbReference type="Pfam" id="PF02646">
    <property type="entry name" value="RmuC"/>
    <property type="match status" value="1"/>
</dbReference>
<feature type="transmembrane region" description="Helical" evidence="1">
    <location>
        <begin position="299"/>
        <end position="321"/>
    </location>
</feature>
<evidence type="ECO:0000313" key="2">
    <source>
        <dbReference type="EMBL" id="KPL80069.1"/>
    </source>
</evidence>
<keyword evidence="3" id="KW-1185">Reference proteome</keyword>
<dbReference type="RefSeq" id="WP_075061294.1">
    <property type="nucleotide sequence ID" value="NZ_LGCL01000007.1"/>
</dbReference>
<proteinExistence type="predicted"/>
<sequence>MTDMELMIAAAVVVVGLVLLALVGLAVAILVQLRRGANDPQGLAVSLKDLTRGLQQEQAQIGALHERVGQIQPLVQHVSSLQTDVRGLAERISTVERSQGTVHRGVGELATQSISALSELRSLTNQLASATVTMRAELNQARSDLTALHASDRTRQEEERRMAESLRRLETVIAGTQSKGAAGENIVEAVFARLPVEWQVRNFMVGGRPVEFGLRLPNGLVLPIDSKWAATGLLEQFLASEVVDEQARLKREIENAVLAKAREVRKYIDPGLTLNFGLAVVPDAIYDLCFGVLPEVFQMGVVLVSYSMLVPYLMLVFQTVLRSDQSIDLYRLEAYIQTVQSSTEAIQLELDGRFARAMTMLANSRDDIRAHAGRASASLSGLKVGGKPLEAGSGIELEE</sequence>
<dbReference type="AlphaFoldDB" id="A0A0P6XCE7"/>
<dbReference type="OrthoDB" id="370725at2"/>
<keyword evidence="1" id="KW-0812">Transmembrane</keyword>
<evidence type="ECO:0000313" key="3">
    <source>
        <dbReference type="Proteomes" id="UP000050417"/>
    </source>
</evidence>
<comment type="caution">
    <text evidence="2">The sequence shown here is derived from an EMBL/GenBank/DDBJ whole genome shotgun (WGS) entry which is preliminary data.</text>
</comment>
<keyword evidence="1" id="KW-1133">Transmembrane helix</keyword>
<dbReference type="EMBL" id="LGCL01000007">
    <property type="protein sequence ID" value="KPL80069.1"/>
    <property type="molecule type" value="Genomic_DNA"/>
</dbReference>
<reference evidence="2 3" key="1">
    <citation type="submission" date="2015-07" db="EMBL/GenBank/DDBJ databases">
        <title>Genome sequence of Ornatilinea apprima DSM 23815.</title>
        <authorList>
            <person name="Hemp J."/>
            <person name="Ward L.M."/>
            <person name="Pace L.A."/>
            <person name="Fischer W.W."/>
        </authorList>
    </citation>
    <scope>NUCLEOTIDE SEQUENCE [LARGE SCALE GENOMIC DNA]</scope>
    <source>
        <strain evidence="2 3">P3M-1</strain>
    </source>
</reference>
<organism evidence="2 3">
    <name type="scientific">Ornatilinea apprima</name>
    <dbReference type="NCBI Taxonomy" id="1134406"/>
    <lineage>
        <taxon>Bacteria</taxon>
        <taxon>Bacillati</taxon>
        <taxon>Chloroflexota</taxon>
        <taxon>Anaerolineae</taxon>
        <taxon>Anaerolineales</taxon>
        <taxon>Anaerolineaceae</taxon>
        <taxon>Ornatilinea</taxon>
    </lineage>
</organism>